<dbReference type="STRING" id="1121899.GCA_000430025_00226"/>
<evidence type="ECO:0000259" key="3">
    <source>
        <dbReference type="PROSITE" id="PS51186"/>
    </source>
</evidence>
<evidence type="ECO:0000256" key="1">
    <source>
        <dbReference type="ARBA" id="ARBA00022679"/>
    </source>
</evidence>
<reference evidence="4 5" key="1">
    <citation type="submission" date="2013-09" db="EMBL/GenBank/DDBJ databases">
        <authorList>
            <person name="Zeng Z."/>
            <person name="Chen C."/>
        </authorList>
    </citation>
    <scope>NUCLEOTIDE SEQUENCE [LARGE SCALE GENOMIC DNA]</scope>
    <source>
        <strain evidence="4 5">GH29-5</strain>
    </source>
</reference>
<dbReference type="SUPFAM" id="SSF55729">
    <property type="entry name" value="Acyl-CoA N-acyltransferases (Nat)"/>
    <property type="match status" value="1"/>
</dbReference>
<organism evidence="4 5">
    <name type="scientific">Flavobacterium suncheonense GH29-5 = DSM 17707</name>
    <dbReference type="NCBI Taxonomy" id="1121899"/>
    <lineage>
        <taxon>Bacteria</taxon>
        <taxon>Pseudomonadati</taxon>
        <taxon>Bacteroidota</taxon>
        <taxon>Flavobacteriia</taxon>
        <taxon>Flavobacteriales</taxon>
        <taxon>Flavobacteriaceae</taxon>
        <taxon>Flavobacterium</taxon>
    </lineage>
</organism>
<dbReference type="eggNOG" id="COG0456">
    <property type="taxonomic scope" value="Bacteria"/>
</dbReference>
<keyword evidence="2" id="KW-0012">Acyltransferase</keyword>
<evidence type="ECO:0000313" key="5">
    <source>
        <dbReference type="Proteomes" id="UP000030121"/>
    </source>
</evidence>
<sequence>MQILTADKTQLHIVRDLAYKIWPDAYGDILSEAQLDYMLENFYAIPSLEEQLENHHVFLLAEEDGVFYGFASYEINCKNSGKTKLHKIYVLPETQGKGVGKQLLAEVEKAAKQAGNSCLFLNVNRYNIAQEFYKRLGFEIVHEEDIDIGSGYLMEDYVMEKKI</sequence>
<dbReference type="InterPro" id="IPR016181">
    <property type="entry name" value="Acyl_CoA_acyltransferase"/>
</dbReference>
<protein>
    <submittedName>
        <fullName evidence="4">Acetyltransferase</fullName>
    </submittedName>
</protein>
<keyword evidence="1 4" id="KW-0808">Transferase</keyword>
<dbReference type="AlphaFoldDB" id="A0A0A2MPT0"/>
<dbReference type="InterPro" id="IPR000182">
    <property type="entry name" value="GNAT_dom"/>
</dbReference>
<evidence type="ECO:0000313" key="4">
    <source>
        <dbReference type="EMBL" id="KGO90270.1"/>
    </source>
</evidence>
<dbReference type="Proteomes" id="UP000030121">
    <property type="component" value="Unassembled WGS sequence"/>
</dbReference>
<name>A0A0A2MPT0_9FLAO</name>
<dbReference type="EMBL" id="JRLW01000003">
    <property type="protein sequence ID" value="KGO90270.1"/>
    <property type="molecule type" value="Genomic_DNA"/>
</dbReference>
<dbReference type="OrthoDB" id="9800604at2"/>
<gene>
    <name evidence="4" type="ORF">Q764_04250</name>
</gene>
<proteinExistence type="predicted"/>
<dbReference type="GO" id="GO:0016747">
    <property type="term" value="F:acyltransferase activity, transferring groups other than amino-acyl groups"/>
    <property type="evidence" value="ECO:0007669"/>
    <property type="project" value="InterPro"/>
</dbReference>
<comment type="caution">
    <text evidence="4">The sequence shown here is derived from an EMBL/GenBank/DDBJ whole genome shotgun (WGS) entry which is preliminary data.</text>
</comment>
<dbReference type="Pfam" id="PF00583">
    <property type="entry name" value="Acetyltransf_1"/>
    <property type="match status" value="1"/>
</dbReference>
<dbReference type="RefSeq" id="WP_026981255.1">
    <property type="nucleotide sequence ID" value="NZ_JRLW01000003.1"/>
</dbReference>
<dbReference type="PANTHER" id="PTHR43877">
    <property type="entry name" value="AMINOALKYLPHOSPHONATE N-ACETYLTRANSFERASE-RELATED-RELATED"/>
    <property type="match status" value="1"/>
</dbReference>
<evidence type="ECO:0000256" key="2">
    <source>
        <dbReference type="ARBA" id="ARBA00023315"/>
    </source>
</evidence>
<dbReference type="CDD" id="cd04301">
    <property type="entry name" value="NAT_SF"/>
    <property type="match status" value="1"/>
</dbReference>
<dbReference type="Gene3D" id="3.40.630.30">
    <property type="match status" value="1"/>
</dbReference>
<feature type="domain" description="N-acetyltransferase" evidence="3">
    <location>
        <begin position="1"/>
        <end position="163"/>
    </location>
</feature>
<dbReference type="PROSITE" id="PS51186">
    <property type="entry name" value="GNAT"/>
    <property type="match status" value="1"/>
</dbReference>
<accession>A0A0A2MPT0</accession>
<keyword evidence="5" id="KW-1185">Reference proteome</keyword>
<dbReference type="InterPro" id="IPR050832">
    <property type="entry name" value="Bact_Acetyltransf"/>
</dbReference>